<dbReference type="Pfam" id="PF14696">
    <property type="entry name" value="Glyoxalase_5"/>
    <property type="match status" value="1"/>
</dbReference>
<dbReference type="PIRSF" id="PIRSF009283">
    <property type="entry name" value="HPP_dOase"/>
    <property type="match status" value="1"/>
</dbReference>
<dbReference type="InterPro" id="IPR041735">
    <property type="entry name" value="4OHPhenylPyrv_dOase_C"/>
</dbReference>
<dbReference type="PROSITE" id="PS51819">
    <property type="entry name" value="VOC"/>
    <property type="match status" value="2"/>
</dbReference>
<dbReference type="PANTHER" id="PTHR11959">
    <property type="entry name" value="4-HYDROXYPHENYLPYRUVATE DIOXYGENASE"/>
    <property type="match status" value="1"/>
</dbReference>
<dbReference type="NCBIfam" id="TIGR01263">
    <property type="entry name" value="4HPPD"/>
    <property type="match status" value="1"/>
</dbReference>
<dbReference type="EMBL" id="JMQM01000001">
    <property type="protein sequence ID" value="KFB10917.1"/>
    <property type="molecule type" value="Genomic_DNA"/>
</dbReference>
<dbReference type="PANTHER" id="PTHR11959:SF1">
    <property type="entry name" value="4-HYDROXYPHENYLPYRUVATE DIOXYGENASE"/>
    <property type="match status" value="1"/>
</dbReference>
<keyword evidence="7" id="KW-0670">Pyruvate</keyword>
<comment type="similarity">
    <text evidence="1">Belongs to the 4HPPD family.</text>
</comment>
<evidence type="ECO:0000313" key="8">
    <source>
        <dbReference type="Proteomes" id="UP000053675"/>
    </source>
</evidence>
<evidence type="ECO:0000256" key="3">
    <source>
        <dbReference type="ARBA" id="ARBA00022737"/>
    </source>
</evidence>
<dbReference type="FunFam" id="3.10.180.10:FF:000007">
    <property type="entry name" value="4-hydroxyphenylpyruvate dioxygenase"/>
    <property type="match status" value="1"/>
</dbReference>
<dbReference type="Proteomes" id="UP000053675">
    <property type="component" value="Unassembled WGS sequence"/>
</dbReference>
<dbReference type="FunFam" id="3.10.180.10:FF:000018">
    <property type="entry name" value="4-hydroxyphenylpyruvate dioxygenase"/>
    <property type="match status" value="1"/>
</dbReference>
<dbReference type="GO" id="GO:0006572">
    <property type="term" value="P:L-tyrosine catabolic process"/>
    <property type="evidence" value="ECO:0007669"/>
    <property type="project" value="TreeGrafter"/>
</dbReference>
<keyword evidence="7" id="KW-0223">Dioxygenase</keyword>
<dbReference type="GO" id="GO:0046872">
    <property type="term" value="F:metal ion binding"/>
    <property type="evidence" value="ECO:0007669"/>
    <property type="project" value="UniProtKB-KW"/>
</dbReference>
<keyword evidence="8" id="KW-1185">Reference proteome</keyword>
<name>A0A084UD81_9HYPH</name>
<dbReference type="SUPFAM" id="SSF54593">
    <property type="entry name" value="Glyoxalase/Bleomycin resistance protein/Dihydroxybiphenyl dioxygenase"/>
    <property type="match status" value="1"/>
</dbReference>
<accession>A0A084UD81</accession>
<dbReference type="InterPro" id="IPR037523">
    <property type="entry name" value="VOC_core"/>
</dbReference>
<dbReference type="Pfam" id="PF00903">
    <property type="entry name" value="Glyoxalase"/>
    <property type="match status" value="1"/>
</dbReference>
<dbReference type="InterPro" id="IPR004360">
    <property type="entry name" value="Glyas_Fos-R_dOase_dom"/>
</dbReference>
<feature type="binding site" evidence="5">
    <location>
        <position position="248"/>
    </location>
    <ligand>
        <name>Fe cation</name>
        <dbReference type="ChEBI" id="CHEBI:24875"/>
    </ligand>
</feature>
<dbReference type="CDD" id="cd08342">
    <property type="entry name" value="HPPD_N_like"/>
    <property type="match status" value="1"/>
</dbReference>
<evidence type="ECO:0000259" key="6">
    <source>
        <dbReference type="PROSITE" id="PS51819"/>
    </source>
</evidence>
<dbReference type="AlphaFoldDB" id="A0A084UD81"/>
<dbReference type="InterPro" id="IPR005956">
    <property type="entry name" value="4OHPhenylPyrv_dOase"/>
</dbReference>
<dbReference type="InterPro" id="IPR041736">
    <property type="entry name" value="4OHPhenylPyrv_dOase_N"/>
</dbReference>
<keyword evidence="3" id="KW-0677">Repeat</keyword>
<dbReference type="eggNOG" id="COG3185">
    <property type="taxonomic scope" value="Bacteria"/>
</dbReference>
<evidence type="ECO:0000256" key="5">
    <source>
        <dbReference type="PIRSR" id="PIRSR009283-1"/>
    </source>
</evidence>
<dbReference type="Gene3D" id="3.10.180.10">
    <property type="entry name" value="2,3-Dihydroxybiphenyl 1,2-Dioxygenase, domain 1"/>
    <property type="match status" value="2"/>
</dbReference>
<dbReference type="InterPro" id="IPR029068">
    <property type="entry name" value="Glyas_Bleomycin-R_OHBP_Dase"/>
</dbReference>
<evidence type="ECO:0000256" key="1">
    <source>
        <dbReference type="ARBA" id="ARBA00005877"/>
    </source>
</evidence>
<dbReference type="PATRIC" id="fig|472175.3.peg.1963"/>
<evidence type="ECO:0000313" key="7">
    <source>
        <dbReference type="EMBL" id="KFB10917.1"/>
    </source>
</evidence>
<dbReference type="GO" id="GO:0003868">
    <property type="term" value="F:4-hydroxyphenylpyruvate dioxygenase activity"/>
    <property type="evidence" value="ECO:0007669"/>
    <property type="project" value="InterPro"/>
</dbReference>
<dbReference type="OrthoDB" id="9780241at2"/>
<dbReference type="STRING" id="472175.EL18_01958"/>
<feature type="domain" description="VOC" evidence="6">
    <location>
        <begin position="167"/>
        <end position="323"/>
    </location>
</feature>
<comment type="caution">
    <text evidence="7">The sequence shown here is derived from an EMBL/GenBank/DDBJ whole genome shotgun (WGS) entry which is preliminary data.</text>
</comment>
<proteinExistence type="inferred from homology"/>
<keyword evidence="4 5" id="KW-0408">Iron</keyword>
<gene>
    <name evidence="7" type="ORF">EL18_01958</name>
</gene>
<keyword evidence="2 5" id="KW-0479">Metal-binding</keyword>
<evidence type="ECO:0000256" key="2">
    <source>
        <dbReference type="ARBA" id="ARBA00022723"/>
    </source>
</evidence>
<feature type="domain" description="VOC" evidence="6">
    <location>
        <begin position="23"/>
        <end position="138"/>
    </location>
</feature>
<evidence type="ECO:0000256" key="4">
    <source>
        <dbReference type="ARBA" id="ARBA00023004"/>
    </source>
</evidence>
<comment type="cofactor">
    <cofactor evidence="5">
        <name>Fe cation</name>
        <dbReference type="ChEBI" id="CHEBI:24875"/>
    </cofactor>
    <text evidence="5">Binds 1 Fe cation per subunit.</text>
</comment>
<feature type="binding site" evidence="5">
    <location>
        <position position="170"/>
    </location>
    <ligand>
        <name>Fe cation</name>
        <dbReference type="ChEBI" id="CHEBI:24875"/>
    </ligand>
</feature>
<sequence length="370" mass="41742">MGPFPHDAPPAEITKENPAGTDGFEFVEFAHPEPEKLAELFTKMGYSEVARHKTKKISVWRQGDINYIVNAEPGSHAMRFVDEHGPCAPSMAWRVVDAKHAYEHAVAKGAEPYEGDDKTLNVPAIVGIGGSLLYFVETYGDKGSAYDGEFDWIGERDPKPEGVGFYYLDHLTHNVYRGNMDKWWAFYRELFGFTQIHYFDIDGRITGLVSRAITSPCGKIRIPLNESKDETSQIVEYLKKYKGEGIQHIAVGTEEIYDATDRLADNDLKFMPGPPEVYYEKSFERVKGHDEPIERMKKHGILIDGEGVVNGGMTKILLQIFSKTVIGPIFFEFIQRKGDEGFGEGNFRALFESIEEDQIRRGVIKVDAAE</sequence>
<protein>
    <submittedName>
        <fullName evidence="7">4-hydroxyphenylpyruvate dioxygenase</fullName>
    </submittedName>
</protein>
<reference evidence="7 8" key="1">
    <citation type="submission" date="2014-05" db="EMBL/GenBank/DDBJ databases">
        <title>Draft Genome Sequence of Nitratireductor basaltis Strain UMTGB225, A Marine Bacterium Isolated from Green Barrel Tunicate.</title>
        <authorList>
            <person name="Gan H.Y."/>
        </authorList>
    </citation>
    <scope>NUCLEOTIDE SEQUENCE [LARGE SCALE GENOMIC DNA]</scope>
    <source>
        <strain evidence="7 8">UMTGB225</strain>
    </source>
</reference>
<dbReference type="CDD" id="cd07250">
    <property type="entry name" value="HPPD_C_like"/>
    <property type="match status" value="1"/>
</dbReference>
<dbReference type="RefSeq" id="WP_036482274.1">
    <property type="nucleotide sequence ID" value="NZ_JMQM01000001.1"/>
</dbReference>
<organism evidence="7 8">
    <name type="scientific">Nitratireductor basaltis</name>
    <dbReference type="NCBI Taxonomy" id="472175"/>
    <lineage>
        <taxon>Bacteria</taxon>
        <taxon>Pseudomonadati</taxon>
        <taxon>Pseudomonadota</taxon>
        <taxon>Alphaproteobacteria</taxon>
        <taxon>Hyphomicrobiales</taxon>
        <taxon>Phyllobacteriaceae</taxon>
        <taxon>Nitratireductor</taxon>
    </lineage>
</organism>
<keyword evidence="7" id="KW-0560">Oxidoreductase</keyword>
<feature type="binding site" evidence="5">
    <location>
        <position position="332"/>
    </location>
    <ligand>
        <name>Fe cation</name>
        <dbReference type="ChEBI" id="CHEBI:24875"/>
    </ligand>
</feature>